<evidence type="ECO:0000313" key="3">
    <source>
        <dbReference type="EMBL" id="SDA63110.1"/>
    </source>
</evidence>
<evidence type="ECO:0000256" key="2">
    <source>
        <dbReference type="SAM" id="Phobius"/>
    </source>
</evidence>
<feature type="compositionally biased region" description="Basic and acidic residues" evidence="1">
    <location>
        <begin position="1"/>
        <end position="18"/>
    </location>
</feature>
<sequence>MAEETKKEKNTAKIDTAKQAKLKKQAEVEDQDEKLKQEDLQELRSKLSNKNSDYVFRLEKELQKQGSMSRDDAVQMTNSLLSEIIIAQRHGQPANGLYLASPAIKAEQMLHPKRKPTPTPFWQLAVDGSLLYLAIFFGMFGILALFQTGKQEYNSQWGVLTLATVSILMGVTMVKYNDWMIPKKGSRRPWVKAFLSILIIAAALFVLIWILSIPAMQVINPVLPGIADIIIAAVAFGVRYLFRKHYHIVGSTFAPRPQSK</sequence>
<feature type="transmembrane region" description="Helical" evidence="2">
    <location>
        <begin position="157"/>
        <end position="174"/>
    </location>
</feature>
<feature type="region of interest" description="Disordered" evidence="1">
    <location>
        <begin position="1"/>
        <end position="37"/>
    </location>
</feature>
<proteinExistence type="predicted"/>
<evidence type="ECO:0000313" key="4">
    <source>
        <dbReference type="EMBL" id="WGO85494.1"/>
    </source>
</evidence>
<gene>
    <name evidence="4" type="ORF">QEJ78_09025</name>
    <name evidence="3" type="ORF">SAMN02983011_01802</name>
</gene>
<evidence type="ECO:0000313" key="5">
    <source>
        <dbReference type="Proteomes" id="UP000181860"/>
    </source>
</evidence>
<accession>A0AAX3UDB6</accession>
<dbReference type="Proteomes" id="UP001242513">
    <property type="component" value="Chromosome"/>
</dbReference>
<keyword evidence="2" id="KW-0812">Transmembrane</keyword>
<evidence type="ECO:0000256" key="1">
    <source>
        <dbReference type="SAM" id="MobiDB-lite"/>
    </source>
</evidence>
<dbReference type="EMBL" id="FMXC01000023">
    <property type="protein sequence ID" value="SDA63110.1"/>
    <property type="molecule type" value="Genomic_DNA"/>
</dbReference>
<reference evidence="4" key="2">
    <citation type="journal article" date="2022" name="Food Funct.">
        <title>Lactobacillus kefiranofaciens ZW18 from Kefir enhances the anti-tumor effect of anti-programmed cell death 1 (PD-1) immunotherapy by modulating the gut microbiota.</title>
        <authorList>
            <person name="Zhao J."/>
            <person name="Wang Y."/>
            <person name="Wang J."/>
            <person name="Lv M."/>
            <person name="Zhou C."/>
            <person name="Jia L."/>
            <person name="Geng W."/>
        </authorList>
    </citation>
    <scope>NUCLEOTIDE SEQUENCE</scope>
    <source>
        <strain evidence="4">ZW18</strain>
    </source>
</reference>
<dbReference type="InterPro" id="IPR036259">
    <property type="entry name" value="MFS_trans_sf"/>
</dbReference>
<name>A0AAX3UDB6_9LACO</name>
<dbReference type="AlphaFoldDB" id="A0AAX3UDB6"/>
<feature type="transmembrane region" description="Helical" evidence="2">
    <location>
        <begin position="194"/>
        <end position="216"/>
    </location>
</feature>
<dbReference type="SUPFAM" id="SSF103473">
    <property type="entry name" value="MFS general substrate transporter"/>
    <property type="match status" value="1"/>
</dbReference>
<keyword evidence="2" id="KW-0472">Membrane</keyword>
<feature type="transmembrane region" description="Helical" evidence="2">
    <location>
        <begin position="121"/>
        <end position="145"/>
    </location>
</feature>
<dbReference type="Pfam" id="PF06570">
    <property type="entry name" value="DUF1129"/>
    <property type="match status" value="1"/>
</dbReference>
<keyword evidence="2" id="KW-1133">Transmembrane helix</keyword>
<evidence type="ECO:0000313" key="6">
    <source>
        <dbReference type="Proteomes" id="UP001242513"/>
    </source>
</evidence>
<protein>
    <submittedName>
        <fullName evidence="4">DUF1129 family protein</fullName>
    </submittedName>
    <submittedName>
        <fullName evidence="3">Uncharacterized membrane-anchored protein</fullName>
    </submittedName>
</protein>
<reference evidence="3 5" key="1">
    <citation type="submission" date="2016-10" db="EMBL/GenBank/DDBJ databases">
        <authorList>
            <person name="Varghese N."/>
            <person name="Submissions S."/>
        </authorList>
    </citation>
    <scope>NUCLEOTIDE SEQUENCE [LARGE SCALE GENOMIC DNA]</scope>
    <source>
        <strain evidence="3 5">ATCC 43761</strain>
    </source>
</reference>
<keyword evidence="5" id="KW-1185">Reference proteome</keyword>
<feature type="transmembrane region" description="Helical" evidence="2">
    <location>
        <begin position="222"/>
        <end position="242"/>
    </location>
</feature>
<dbReference type="InterPro" id="IPR009214">
    <property type="entry name" value="DUF1129"/>
</dbReference>
<reference evidence="4" key="3">
    <citation type="submission" date="2023-04" db="EMBL/GenBank/DDBJ databases">
        <authorList>
            <person name="Wang Y."/>
        </authorList>
    </citation>
    <scope>NUCLEOTIDE SEQUENCE</scope>
    <source>
        <strain evidence="4">ZW18</strain>
    </source>
</reference>
<dbReference type="EMBL" id="CP123735">
    <property type="protein sequence ID" value="WGO85494.1"/>
    <property type="molecule type" value="Genomic_DNA"/>
</dbReference>
<dbReference type="RefSeq" id="WP_013854823.1">
    <property type="nucleotide sequence ID" value="NZ_CP123735.1"/>
</dbReference>
<dbReference type="Proteomes" id="UP000181860">
    <property type="component" value="Unassembled WGS sequence"/>
</dbReference>
<organism evidence="4 6">
    <name type="scientific">Lactobacillus kefiranofaciens</name>
    <dbReference type="NCBI Taxonomy" id="267818"/>
    <lineage>
        <taxon>Bacteria</taxon>
        <taxon>Bacillati</taxon>
        <taxon>Bacillota</taxon>
        <taxon>Bacilli</taxon>
        <taxon>Lactobacillales</taxon>
        <taxon>Lactobacillaceae</taxon>
        <taxon>Lactobacillus</taxon>
    </lineage>
</organism>